<feature type="transmembrane region" description="Helical" evidence="7">
    <location>
        <begin position="1130"/>
        <end position="1151"/>
    </location>
</feature>
<dbReference type="Pfam" id="PF01490">
    <property type="entry name" value="Aa_trans"/>
    <property type="match status" value="1"/>
</dbReference>
<feature type="compositionally biased region" description="Low complexity" evidence="6">
    <location>
        <begin position="843"/>
        <end position="862"/>
    </location>
</feature>
<organism evidence="9 10">
    <name type="scientific">Triparma columacea</name>
    <dbReference type="NCBI Taxonomy" id="722753"/>
    <lineage>
        <taxon>Eukaryota</taxon>
        <taxon>Sar</taxon>
        <taxon>Stramenopiles</taxon>
        <taxon>Ochrophyta</taxon>
        <taxon>Bolidophyceae</taxon>
        <taxon>Parmales</taxon>
        <taxon>Triparmaceae</taxon>
        <taxon>Triparma</taxon>
    </lineage>
</organism>
<dbReference type="GO" id="GO:0016020">
    <property type="term" value="C:membrane"/>
    <property type="evidence" value="ECO:0007669"/>
    <property type="project" value="UniProtKB-SubCell"/>
</dbReference>
<feature type="compositionally biased region" description="Low complexity" evidence="6">
    <location>
        <begin position="1070"/>
        <end position="1087"/>
    </location>
</feature>
<name>A0A9W7GJK1_9STRA</name>
<feature type="transmembrane region" description="Helical" evidence="7">
    <location>
        <begin position="1383"/>
        <end position="1408"/>
    </location>
</feature>
<keyword evidence="4 7" id="KW-0472">Membrane</keyword>
<evidence type="ECO:0000256" key="1">
    <source>
        <dbReference type="ARBA" id="ARBA00004141"/>
    </source>
</evidence>
<gene>
    <name evidence="9" type="ORF">TrCOL_g9056</name>
</gene>
<feature type="region of interest" description="Disordered" evidence="6">
    <location>
        <begin position="268"/>
        <end position="292"/>
    </location>
</feature>
<feature type="transmembrane region" description="Helical" evidence="7">
    <location>
        <begin position="1262"/>
        <end position="1279"/>
    </location>
</feature>
<feature type="transmembrane region" description="Helical" evidence="7">
    <location>
        <begin position="1198"/>
        <end position="1217"/>
    </location>
</feature>
<evidence type="ECO:0000256" key="6">
    <source>
        <dbReference type="SAM" id="MobiDB-lite"/>
    </source>
</evidence>
<feature type="region of interest" description="Disordered" evidence="6">
    <location>
        <begin position="986"/>
        <end position="1052"/>
    </location>
</feature>
<dbReference type="SMART" id="SM00027">
    <property type="entry name" value="EH"/>
    <property type="match status" value="2"/>
</dbReference>
<evidence type="ECO:0000256" key="7">
    <source>
        <dbReference type="SAM" id="Phobius"/>
    </source>
</evidence>
<feature type="compositionally biased region" description="Gly residues" evidence="6">
    <location>
        <begin position="1017"/>
        <end position="1028"/>
    </location>
</feature>
<accession>A0A9W7GJK1</accession>
<comment type="caution">
    <text evidence="9">The sequence shown here is derived from an EMBL/GenBank/DDBJ whole genome shotgun (WGS) entry which is preliminary data.</text>
</comment>
<feature type="compositionally biased region" description="Low complexity" evidence="6">
    <location>
        <begin position="991"/>
        <end position="1003"/>
    </location>
</feature>
<feature type="transmembrane region" description="Helical" evidence="7">
    <location>
        <begin position="1519"/>
        <end position="1538"/>
    </location>
</feature>
<sequence length="1543" mass="160053">MAYNPLPSEQAYFDRLFALADVTGAGKISGSSAVSFLTKSGLPLPALKSIWSLSDTSGSHALEKSQFNVALRYIQIVQAVVAQTGSLQNVRITQDLLKAHSQKELGLPTFDGVDIGTAKGPSTVAVEASSAPAVASNGVTSDQYAMTASERERYDTLFPAYSTNNDGFIYGSEAVALFSKSGLDRQALRQIWNLSDEPVDNRLSKVEFAIAMHLIVCVSKKNLPIPPTLPSSLANLRAPSSNSSFDGLAAGTSAMTQVSMGLALSSPAPVSNQAKLQPPSEEKPKQNLSSIGDAFSDNMLKASEPTNAPMPSLSYAGGGMGMKADVSAPPVSAPAPIAAPMAVPALSVASAAVPAASSVATASSQDLTAMRNLITKLQAEKVSLTAKLESTAKESEGVGSELSDCILELNALTGELEKIRNETTEKTASLATMVAELSTVKKAREKVVNELEAASIEYNHIVEAVSALSEEHFAVKMQGAATDVDISRAQAIADAHKSDVGSARSEINILQAMLASQREGVSIRQKEYEDLKINLASATEDLGAKQQEFEVVIENVAKAKTERMEVNGIKEGLVSQVQDVKMKVEEVEEIQRKQMQLRLAEEEKQRQFAEQRLRTESEARAAVEAEREKMEALRLEETKRAASEAEAKRVAEERRRLEEDAERVRKEKEMEEARLKQEAEDKARVEAEEKARLEAEEKARLEAEEKARLEAEEKARLEAVEMSKAAAAAAVPAPASAFGGDGFGDGGFGADSGVTSTLPSEGFGANFGDGFGDAPAPAPALSPAVEAPAASDGFGGGFGDEAFGSVSTPTLSAAPAAAPPPVPAPATNNAFGDAPRFGDGFGASPAPAAVPTPSSVSDAFGDSGFGDDAGFGASPAPAAVPTPSTASDAFGDSGFGDDAGFGASPAPAAAPTPSTASDAFGDSGFGDDAGFGASPAPAAAPTPSTASDAFGDSVFGGDSGFGASTAPAAAAPAANDAFGDSSGFGDGGFGASPAPAPVTTPATNSKTLPSSTDSFGGSFGQDSFGGGGFDDDFGTPATNKTTAATPASASSFGGSFGDDGGFGGGGFDDGFGATPQSSSNGGSAAKTTTTKADDGFGSGFGDAGCPRTLPSLSLVLFLSQKVCIGTGVLALPYSFAQGGVLFSAVGLYIIAQWNIYSINRLLLCEKIVKQLPTTGPCRNLSTFSLVALKALGEFGTSLVDYTIVSLMIGVCIAYQVAASGFLTSDPVLSFGSSHVNTLSTMLVVLPFSLAPNVGFLSKFSMMGLGAIALSFLAIFNHGYNEYGLSGFTHFPTSSLFPSSFTEFSHWFGVSSFCFGVSPIIFNVKESMAKPSEMQRACKVALNLVCFAYILFGDLTLLLLTPPGAMPITGDIIQSLPPNSLPTLVVRISMVFVCLVSYPLCAVPAAEILEGKMFPGRSELMPPTLPQRFLSRGGVVLLSTTVATWIPSFVLVVSLIGCFSVGLVAFIFPPLFHLRLMKKLRAMVLDGGNLESSSLLQSGKASSIVEVRGGVKEIWKDRTMLVMGVLATIFTTAQTLLTMGETKK</sequence>
<protein>
    <recommendedName>
        <fullName evidence="8">EH domain-containing protein</fullName>
    </recommendedName>
</protein>
<feature type="compositionally biased region" description="Low complexity" evidence="6">
    <location>
        <begin position="1034"/>
        <end position="1052"/>
    </location>
</feature>
<dbReference type="GO" id="GO:0015179">
    <property type="term" value="F:L-amino acid transmembrane transporter activity"/>
    <property type="evidence" value="ECO:0007669"/>
    <property type="project" value="TreeGrafter"/>
</dbReference>
<evidence type="ECO:0000313" key="9">
    <source>
        <dbReference type="EMBL" id="GMI46919.1"/>
    </source>
</evidence>
<evidence type="ECO:0000313" key="10">
    <source>
        <dbReference type="Proteomes" id="UP001165065"/>
    </source>
</evidence>
<keyword evidence="2 7" id="KW-0812">Transmembrane</keyword>
<feature type="transmembrane region" description="Helical" evidence="7">
    <location>
        <begin position="1451"/>
        <end position="1471"/>
    </location>
</feature>
<dbReference type="OrthoDB" id="191198at2759"/>
<keyword evidence="10" id="KW-1185">Reference proteome</keyword>
<evidence type="ECO:0000259" key="8">
    <source>
        <dbReference type="PROSITE" id="PS50031"/>
    </source>
</evidence>
<dbReference type="CDD" id="cd00052">
    <property type="entry name" value="EH"/>
    <property type="match status" value="2"/>
</dbReference>
<feature type="region of interest" description="Disordered" evidence="6">
    <location>
        <begin position="652"/>
        <end position="671"/>
    </location>
</feature>
<dbReference type="Pfam" id="PF12763">
    <property type="entry name" value="EH"/>
    <property type="match status" value="2"/>
</dbReference>
<dbReference type="Gene3D" id="1.10.238.10">
    <property type="entry name" value="EF-hand"/>
    <property type="match status" value="2"/>
</dbReference>
<dbReference type="InterPro" id="IPR011992">
    <property type="entry name" value="EF-hand-dom_pair"/>
</dbReference>
<feature type="compositionally biased region" description="Low complexity" evidence="6">
    <location>
        <begin position="900"/>
        <end position="922"/>
    </location>
</feature>
<keyword evidence="5" id="KW-0175">Coiled coil</keyword>
<reference evidence="10" key="1">
    <citation type="journal article" date="2023" name="Commun. Biol.">
        <title>Genome analysis of Parmales, the sister group of diatoms, reveals the evolutionary specialization of diatoms from phago-mixotrophs to photoautotrophs.</title>
        <authorList>
            <person name="Ban H."/>
            <person name="Sato S."/>
            <person name="Yoshikawa S."/>
            <person name="Yamada K."/>
            <person name="Nakamura Y."/>
            <person name="Ichinomiya M."/>
            <person name="Sato N."/>
            <person name="Blanc-Mathieu R."/>
            <person name="Endo H."/>
            <person name="Kuwata A."/>
            <person name="Ogata H."/>
        </authorList>
    </citation>
    <scope>NUCLEOTIDE SEQUENCE [LARGE SCALE GENOMIC DNA]</scope>
</reference>
<comment type="subcellular location">
    <subcellularLocation>
        <location evidence="1">Membrane</location>
        <topology evidence="1">Multi-pass membrane protein</topology>
    </subcellularLocation>
</comment>
<keyword evidence="3 7" id="KW-1133">Transmembrane helix</keyword>
<feature type="transmembrane region" description="Helical" evidence="7">
    <location>
        <begin position="1237"/>
        <end position="1255"/>
    </location>
</feature>
<feature type="transmembrane region" description="Helical" evidence="7">
    <location>
        <begin position="1428"/>
        <end position="1445"/>
    </location>
</feature>
<dbReference type="PROSITE" id="PS50031">
    <property type="entry name" value="EH"/>
    <property type="match status" value="2"/>
</dbReference>
<dbReference type="EMBL" id="BRYA01000319">
    <property type="protein sequence ID" value="GMI46919.1"/>
    <property type="molecule type" value="Genomic_DNA"/>
</dbReference>
<dbReference type="Proteomes" id="UP001165065">
    <property type="component" value="Unassembled WGS sequence"/>
</dbReference>
<feature type="region of interest" description="Disordered" evidence="6">
    <location>
        <begin position="1067"/>
        <end position="1087"/>
    </location>
</feature>
<dbReference type="InterPro" id="IPR000261">
    <property type="entry name" value="EH_dom"/>
</dbReference>
<evidence type="ECO:0000256" key="5">
    <source>
        <dbReference type="SAM" id="Coils"/>
    </source>
</evidence>
<evidence type="ECO:0000256" key="4">
    <source>
        <dbReference type="ARBA" id="ARBA00023136"/>
    </source>
</evidence>
<feature type="coiled-coil region" evidence="5">
    <location>
        <begin position="367"/>
        <end position="422"/>
    </location>
</feature>
<feature type="transmembrane region" description="Helical" evidence="7">
    <location>
        <begin position="1339"/>
        <end position="1359"/>
    </location>
</feature>
<feature type="transmembrane region" description="Helical" evidence="7">
    <location>
        <begin position="1303"/>
        <end position="1323"/>
    </location>
</feature>
<feature type="domain" description="EH" evidence="8">
    <location>
        <begin position="150"/>
        <end position="233"/>
    </location>
</feature>
<proteinExistence type="predicted"/>
<feature type="region of interest" description="Disordered" evidence="6">
    <location>
        <begin position="810"/>
        <end position="945"/>
    </location>
</feature>
<feature type="domain" description="EH" evidence="8">
    <location>
        <begin position="9"/>
        <end position="75"/>
    </location>
</feature>
<dbReference type="SUPFAM" id="SSF47473">
    <property type="entry name" value="EF-hand"/>
    <property type="match status" value="2"/>
</dbReference>
<dbReference type="InterPro" id="IPR013057">
    <property type="entry name" value="AA_transpt_TM"/>
</dbReference>
<evidence type="ECO:0000256" key="2">
    <source>
        <dbReference type="ARBA" id="ARBA00022692"/>
    </source>
</evidence>
<evidence type="ECO:0000256" key="3">
    <source>
        <dbReference type="ARBA" id="ARBA00022989"/>
    </source>
</evidence>
<feature type="compositionally biased region" description="Low complexity" evidence="6">
    <location>
        <begin position="930"/>
        <end position="945"/>
    </location>
</feature>
<dbReference type="PANTHER" id="PTHR22950">
    <property type="entry name" value="AMINO ACID TRANSPORTER"/>
    <property type="match status" value="1"/>
</dbReference>
<feature type="compositionally biased region" description="Low complexity" evidence="6">
    <location>
        <begin position="870"/>
        <end position="892"/>
    </location>
</feature>